<feature type="transmembrane region" description="Helical" evidence="1">
    <location>
        <begin position="965"/>
        <end position="989"/>
    </location>
</feature>
<feature type="transmembrane region" description="Helical" evidence="1">
    <location>
        <begin position="1115"/>
        <end position="1132"/>
    </location>
</feature>
<organism evidence="2 3">
    <name type="scientific">Microbacterium keratanolyticum</name>
    <dbReference type="NCBI Taxonomy" id="67574"/>
    <lineage>
        <taxon>Bacteria</taxon>
        <taxon>Bacillati</taxon>
        <taxon>Actinomycetota</taxon>
        <taxon>Actinomycetes</taxon>
        <taxon>Micrococcales</taxon>
        <taxon>Microbacteriaceae</taxon>
        <taxon>Microbacterium</taxon>
    </lineage>
</organism>
<reference evidence="2" key="1">
    <citation type="journal article" date="2014" name="Int. J. Syst. Evol. Microbiol.">
        <title>Complete genome sequence of Corynebacterium casei LMG S-19264T (=DSM 44701T), isolated from a smear-ripened cheese.</title>
        <authorList>
            <consortium name="US DOE Joint Genome Institute (JGI-PGF)"/>
            <person name="Walter F."/>
            <person name="Albersmeier A."/>
            <person name="Kalinowski J."/>
            <person name="Ruckert C."/>
        </authorList>
    </citation>
    <scope>NUCLEOTIDE SEQUENCE</scope>
    <source>
        <strain evidence="2">VKM Ac-1958</strain>
    </source>
</reference>
<feature type="transmembrane region" description="Helical" evidence="1">
    <location>
        <begin position="714"/>
        <end position="736"/>
    </location>
</feature>
<dbReference type="NCBIfam" id="NF047321">
    <property type="entry name" value="SCO7613_CTERM"/>
    <property type="match status" value="1"/>
</dbReference>
<feature type="transmembrane region" description="Helical" evidence="1">
    <location>
        <begin position="136"/>
        <end position="156"/>
    </location>
</feature>
<evidence type="ECO:0000256" key="1">
    <source>
        <dbReference type="SAM" id="Phobius"/>
    </source>
</evidence>
<evidence type="ECO:0000313" key="2">
    <source>
        <dbReference type="EMBL" id="GLK00535.1"/>
    </source>
</evidence>
<dbReference type="Proteomes" id="UP001142325">
    <property type="component" value="Unassembled WGS sequence"/>
</dbReference>
<feature type="transmembrane region" description="Helical" evidence="1">
    <location>
        <begin position="579"/>
        <end position="598"/>
    </location>
</feature>
<sequence>MTTMPAWSETAIRMLRDSTTCPVCRSAALVDGQCPACAADLRGAAGEQLWDASQSAATALERRQRLLNRVPMAARVIAPVAGAQPQAPSPTASTPPSSVPRSSATLQSVLAIAGAGLFAIAAIVFTFFNPDLTDRALRSLIVAFITLVFLGGAWLLARRGLQFSAEAVGALGLVFVALDVWALAQLAPPSLSPWLPIAGLTLVSSIAMIVAASLAGIRIWLCAPLVTFALVPTMWGEAAGQEPAAVLGRIGTSFVAAALVLLLPRIGSRFAPSGAPDTAPDVSGEETTRPPKPFGAERIALLILQLLTSGTAILLLPRVFVLTADLPSRAAPSLLTVALLLGLLAVHALLAARHALSRFWSFAAGGMGVSALALALYAPSVLFDAMSGWFPALMPAAFAVALVLAGPVRPLAGGRRVPQYLAGAITSTLLAAVPTSVTSAFFTLETPLSIAANLLDGELARPATALGVHAWAFPLGLLATASGFALFALRARGHSATRPAVPLAETLASAFATLALLTTAAATPLPFLLRVLLALGAAAVIALVVLRIPALSLARRVTALIAAHLLLTFGVILSWADVTWAPLLGIPALIALTAVARAMPPATRFAHVGVGYAYALVLIATTFDLLGVRGIAVPAVTTSIGLLGAIVATFLPRVGARSWYAILTVTAVPFALGVVQVVFERSGWTALSTGMMFALSLALLLTRRPGVTPVLRTAAAALLVPTLAVAIICLGAQVLAMSASPVTLPIIAVLVALVLPSTTVIADLLRRNGLGGTAAHAARLAIEASALLTGAIAVLLALVREASGLGTSVLVLLILGVGSTASALLTRRRYAWWAAGASFTGALWCVWALAGIELLEPYLLPPAVAAMAVAVALRLRGLNTSALYATALAVAIVPILVLTMVGPDAATSPVTLWRGVGLALTAWVLLAAAAITRTPSTRSEDGLSALLDERGTRVRHLRRLRLRPLQVPTLIAAAVAAVGATTLAVRIGIGTGTPWLVAPATAFGLSLLASAVGAGAMFVAARGIRAALPADHALASTRWLEAPAALALPLGAWFAIERDWVVIWAMWALLLAMLTIMLVVARRTEHTHPPVWYLFGIAFVTAIVAWSPRDLRVEWFSLPLGLFLLAAGASALRRGSRPASPGTPAPTLASWPGRWSGSWALLAPGLIVTVLASIVATFTDPLTWRAILVIAFALLAILVGAARRLAAPFVIGMLVLPVENVFAFSVQIGRGIESMPWWITLAVVGAVLLILAVTYERRAGESGSVMARIRDLS</sequence>
<feature type="transmembrane region" description="Helical" evidence="1">
    <location>
        <begin position="527"/>
        <end position="546"/>
    </location>
</feature>
<feature type="transmembrane region" description="Helical" evidence="1">
    <location>
        <begin position="684"/>
        <end position="702"/>
    </location>
</feature>
<protein>
    <submittedName>
        <fullName evidence="2">Uncharacterized protein</fullName>
    </submittedName>
</protein>
<dbReference type="RefSeq" id="WP_204938251.1">
    <property type="nucleotide sequence ID" value="NZ_BAAAUM010000001.1"/>
</dbReference>
<feature type="transmembrane region" description="Helical" evidence="1">
    <location>
        <begin position="858"/>
        <end position="875"/>
    </location>
</feature>
<feature type="transmembrane region" description="Helical" evidence="1">
    <location>
        <begin position="631"/>
        <end position="651"/>
    </location>
</feature>
<feature type="transmembrane region" description="Helical" evidence="1">
    <location>
        <begin position="109"/>
        <end position="130"/>
    </location>
</feature>
<feature type="transmembrane region" description="Helical" evidence="1">
    <location>
        <begin position="553"/>
        <end position="573"/>
    </location>
</feature>
<feature type="transmembrane region" description="Helical" evidence="1">
    <location>
        <begin position="658"/>
        <end position="678"/>
    </location>
</feature>
<feature type="transmembrane region" description="Helical" evidence="1">
    <location>
        <begin position="912"/>
        <end position="931"/>
    </location>
</feature>
<feature type="transmembrane region" description="Helical" evidence="1">
    <location>
        <begin position="501"/>
        <end position="521"/>
    </location>
</feature>
<feature type="transmembrane region" description="Helical" evidence="1">
    <location>
        <begin position="219"/>
        <end position="238"/>
    </location>
</feature>
<keyword evidence="3" id="KW-1185">Reference proteome</keyword>
<feature type="transmembrane region" description="Helical" evidence="1">
    <location>
        <begin position="882"/>
        <end position="900"/>
    </location>
</feature>
<feature type="transmembrane region" description="Helical" evidence="1">
    <location>
        <begin position="742"/>
        <end position="765"/>
    </location>
</feature>
<feature type="transmembrane region" description="Helical" evidence="1">
    <location>
        <begin position="333"/>
        <end position="352"/>
    </location>
</feature>
<feature type="transmembrane region" description="Helical" evidence="1">
    <location>
        <begin position="1159"/>
        <end position="1178"/>
    </location>
</feature>
<feature type="transmembrane region" description="Helical" evidence="1">
    <location>
        <begin position="464"/>
        <end position="489"/>
    </location>
</feature>
<name>A0A9W6HQH1_9MICO</name>
<accession>A0A9W6HQH1</accession>
<feature type="transmembrane region" description="Helical" evidence="1">
    <location>
        <begin position="193"/>
        <end position="212"/>
    </location>
</feature>
<feature type="transmembrane region" description="Helical" evidence="1">
    <location>
        <begin position="605"/>
        <end position="625"/>
    </location>
</feature>
<dbReference type="EMBL" id="BSET01000001">
    <property type="protein sequence ID" value="GLK00535.1"/>
    <property type="molecule type" value="Genomic_DNA"/>
</dbReference>
<feature type="transmembrane region" description="Helical" evidence="1">
    <location>
        <begin position="299"/>
        <end position="321"/>
    </location>
</feature>
<feature type="transmembrane region" description="Helical" evidence="1">
    <location>
        <begin position="244"/>
        <end position="263"/>
    </location>
</feature>
<dbReference type="AlphaFoldDB" id="A0A9W6HQH1"/>
<feature type="transmembrane region" description="Helical" evidence="1">
    <location>
        <begin position="1062"/>
        <end position="1080"/>
    </location>
</feature>
<feature type="transmembrane region" description="Helical" evidence="1">
    <location>
        <begin position="1039"/>
        <end position="1056"/>
    </location>
</feature>
<feature type="transmembrane region" description="Helical" evidence="1">
    <location>
        <begin position="359"/>
        <end position="377"/>
    </location>
</feature>
<keyword evidence="1" id="KW-0472">Membrane</keyword>
<comment type="caution">
    <text evidence="2">The sequence shown here is derived from an EMBL/GenBank/DDBJ whole genome shotgun (WGS) entry which is preliminary data.</text>
</comment>
<feature type="transmembrane region" description="Helical" evidence="1">
    <location>
        <begin position="805"/>
        <end position="825"/>
    </location>
</feature>
<feature type="transmembrane region" description="Helical" evidence="1">
    <location>
        <begin position="1184"/>
        <end position="1202"/>
    </location>
</feature>
<reference evidence="2" key="2">
    <citation type="submission" date="2023-01" db="EMBL/GenBank/DDBJ databases">
        <authorList>
            <person name="Sun Q."/>
            <person name="Evtushenko L."/>
        </authorList>
    </citation>
    <scope>NUCLEOTIDE SEQUENCE</scope>
    <source>
        <strain evidence="2">VKM Ac-1958</strain>
    </source>
</reference>
<feature type="transmembrane region" description="Helical" evidence="1">
    <location>
        <begin position="777"/>
        <end position="799"/>
    </location>
</feature>
<dbReference type="InterPro" id="IPR058062">
    <property type="entry name" value="SCO7613_C"/>
</dbReference>
<feature type="transmembrane region" description="Helical" evidence="1">
    <location>
        <begin position="168"/>
        <end position="187"/>
    </location>
</feature>
<feature type="transmembrane region" description="Helical" evidence="1">
    <location>
        <begin position="1092"/>
        <end position="1109"/>
    </location>
</feature>
<feature type="transmembrane region" description="Helical" evidence="1">
    <location>
        <begin position="995"/>
        <end position="1019"/>
    </location>
</feature>
<feature type="transmembrane region" description="Helical" evidence="1">
    <location>
        <begin position="1235"/>
        <end position="1255"/>
    </location>
</feature>
<gene>
    <name evidence="2" type="ORF">GCM10017596_02500</name>
</gene>
<keyword evidence="1" id="KW-1133">Transmembrane helix</keyword>
<evidence type="ECO:0000313" key="3">
    <source>
        <dbReference type="Proteomes" id="UP001142325"/>
    </source>
</evidence>
<feature type="transmembrane region" description="Helical" evidence="1">
    <location>
        <begin position="420"/>
        <end position="444"/>
    </location>
</feature>
<feature type="transmembrane region" description="Helical" evidence="1">
    <location>
        <begin position="832"/>
        <end position="852"/>
    </location>
</feature>
<feature type="transmembrane region" description="Helical" evidence="1">
    <location>
        <begin position="1209"/>
        <end position="1229"/>
    </location>
</feature>
<proteinExistence type="predicted"/>
<feature type="transmembrane region" description="Helical" evidence="1">
    <location>
        <begin position="389"/>
        <end position="408"/>
    </location>
</feature>
<keyword evidence="1" id="KW-0812">Transmembrane</keyword>